<name>A0A541BA25_9NOCA</name>
<sequence length="173" mass="19426">MNDRPLQLTYAEIGATATELPAGYHHVRRDCVIGRGEAAFRDATERLMRWDMHRRAGIGVSATTPRAETGARVTLRLGAGPVHLTAHCEVVYVVDEARRRGFAYGTLTGHPERGEERFCVVWHDDDTVTLAITAFSRPATWWSRAGSPIARIVQRRITDRYLRALQPRADGYV</sequence>
<dbReference type="OrthoDB" id="120660at2"/>
<dbReference type="InterPro" id="IPR018960">
    <property type="entry name" value="DUF1990"/>
</dbReference>
<keyword evidence="3" id="KW-1185">Reference proteome</keyword>
<gene>
    <name evidence="2" type="ORF">FK531_10525</name>
</gene>
<feature type="domain" description="DUF1990" evidence="1">
    <location>
        <begin position="9"/>
        <end position="164"/>
    </location>
</feature>
<dbReference type="PANTHER" id="PTHR34202">
    <property type="entry name" value="UPF0548 PROTEIN"/>
    <property type="match status" value="1"/>
</dbReference>
<reference evidence="2 3" key="1">
    <citation type="submission" date="2019-06" db="EMBL/GenBank/DDBJ databases">
        <title>Rhodococcus spaelei sp. nov., isolated from a cave.</title>
        <authorList>
            <person name="Lee S.D."/>
        </authorList>
    </citation>
    <scope>NUCLEOTIDE SEQUENCE [LARGE SCALE GENOMIC DNA]</scope>
    <source>
        <strain evidence="2 3">C9-5</strain>
    </source>
</reference>
<protein>
    <submittedName>
        <fullName evidence="2">DUF1990 domain-containing protein</fullName>
    </submittedName>
</protein>
<dbReference type="RefSeq" id="WP_142098911.1">
    <property type="nucleotide sequence ID" value="NZ_VIGH01000004.1"/>
</dbReference>
<evidence type="ECO:0000259" key="1">
    <source>
        <dbReference type="Pfam" id="PF09348"/>
    </source>
</evidence>
<accession>A0A541BA25</accession>
<evidence type="ECO:0000313" key="2">
    <source>
        <dbReference type="EMBL" id="TQF69185.1"/>
    </source>
</evidence>
<proteinExistence type="predicted"/>
<evidence type="ECO:0000313" key="3">
    <source>
        <dbReference type="Proteomes" id="UP000316256"/>
    </source>
</evidence>
<dbReference type="Proteomes" id="UP000316256">
    <property type="component" value="Unassembled WGS sequence"/>
</dbReference>
<dbReference type="AlphaFoldDB" id="A0A541BA25"/>
<comment type="caution">
    <text evidence="2">The sequence shown here is derived from an EMBL/GenBank/DDBJ whole genome shotgun (WGS) entry which is preliminary data.</text>
</comment>
<dbReference type="EMBL" id="VIGH01000004">
    <property type="protein sequence ID" value="TQF69185.1"/>
    <property type="molecule type" value="Genomic_DNA"/>
</dbReference>
<dbReference type="InterPro" id="IPR014457">
    <property type="entry name" value="UCP010260"/>
</dbReference>
<dbReference type="Pfam" id="PF09348">
    <property type="entry name" value="DUF1990"/>
    <property type="match status" value="1"/>
</dbReference>
<dbReference type="PANTHER" id="PTHR34202:SF1">
    <property type="entry name" value="UPF0548 PROTEIN"/>
    <property type="match status" value="1"/>
</dbReference>
<organism evidence="2 3">
    <name type="scientific">Rhodococcus spelaei</name>
    <dbReference type="NCBI Taxonomy" id="2546320"/>
    <lineage>
        <taxon>Bacteria</taxon>
        <taxon>Bacillati</taxon>
        <taxon>Actinomycetota</taxon>
        <taxon>Actinomycetes</taxon>
        <taxon>Mycobacteriales</taxon>
        <taxon>Nocardiaceae</taxon>
        <taxon>Rhodococcus</taxon>
    </lineage>
</organism>
<dbReference type="PIRSF" id="PIRSF010260">
    <property type="entry name" value="UCP010260"/>
    <property type="match status" value="1"/>
</dbReference>